<evidence type="ECO:0000256" key="1">
    <source>
        <dbReference type="ARBA" id="ARBA00001974"/>
    </source>
</evidence>
<proteinExistence type="predicted"/>
<gene>
    <name evidence="7" type="ORF">BT67DRAFT_408567</name>
</gene>
<dbReference type="Pfam" id="PF01494">
    <property type="entry name" value="FAD_binding_3"/>
    <property type="match status" value="1"/>
</dbReference>
<reference evidence="7" key="1">
    <citation type="journal article" date="2023" name="Mol. Phylogenet. Evol.">
        <title>Genome-scale phylogeny and comparative genomics of the fungal order Sordariales.</title>
        <authorList>
            <person name="Hensen N."/>
            <person name="Bonometti L."/>
            <person name="Westerberg I."/>
            <person name="Brannstrom I.O."/>
            <person name="Guillou S."/>
            <person name="Cros-Aarteil S."/>
            <person name="Calhoun S."/>
            <person name="Haridas S."/>
            <person name="Kuo A."/>
            <person name="Mondo S."/>
            <person name="Pangilinan J."/>
            <person name="Riley R."/>
            <person name="LaButti K."/>
            <person name="Andreopoulos B."/>
            <person name="Lipzen A."/>
            <person name="Chen C."/>
            <person name="Yan M."/>
            <person name="Daum C."/>
            <person name="Ng V."/>
            <person name="Clum A."/>
            <person name="Steindorff A."/>
            <person name="Ohm R.A."/>
            <person name="Martin F."/>
            <person name="Silar P."/>
            <person name="Natvig D.O."/>
            <person name="Lalanne C."/>
            <person name="Gautier V."/>
            <person name="Ament-Velasquez S.L."/>
            <person name="Kruys A."/>
            <person name="Hutchinson M.I."/>
            <person name="Powell A.J."/>
            <person name="Barry K."/>
            <person name="Miller A.N."/>
            <person name="Grigoriev I.V."/>
            <person name="Debuchy R."/>
            <person name="Gladieux P."/>
            <person name="Hiltunen Thoren M."/>
            <person name="Johannesson H."/>
        </authorList>
    </citation>
    <scope>NUCLEOTIDE SEQUENCE</scope>
    <source>
        <strain evidence="7">CBS 123565</strain>
    </source>
</reference>
<dbReference type="Gene3D" id="3.50.50.60">
    <property type="entry name" value="FAD/NAD(P)-binding domain"/>
    <property type="match status" value="1"/>
</dbReference>
<name>A0AAN6UEP5_9PEZI</name>
<dbReference type="InterPro" id="IPR002938">
    <property type="entry name" value="FAD-bd"/>
</dbReference>
<evidence type="ECO:0000256" key="4">
    <source>
        <dbReference type="ARBA" id="ARBA00023002"/>
    </source>
</evidence>
<sequence>MGVVPEKPVLIVGAGVSGLVLAQYLRKTGVPFRLFERDADLATRGLGWGLTLHWSLPALRCLLPPDLFLRLPEAYVDRAAVDEGRASTFPFFDLSTGALTASTPTAPESARIRVGRDRFRRLLATGLDVQWSSAVSSFDTRQDGTVTVRLDDGSSCDGCLVVACDGGSSRIRRALVPDIPTHPIPVRLMGVKVRCTPDEIEPLRKLDPFFLQGAASENDSFVYFSVLDAPGNTAGGNGGKYTAQMVVSWPVRDGFLNEPSPLVFPDTDRDRIGLIRRLADTWAEPFRSLAHSIPGDTEVKCLELSDWAPPKGLRTTGHVALVGDAMHAMVMYRGEGANHAIVDVLDLVEIVAPLLAGGDATGVGLRAALDRYEDRVVARSRPGVLASRQACLDAHQWSRIDDKSPLLTRRSMNLAFDENDMSAHGG</sequence>
<evidence type="ECO:0000256" key="3">
    <source>
        <dbReference type="ARBA" id="ARBA00022827"/>
    </source>
</evidence>
<reference evidence="7" key="2">
    <citation type="submission" date="2023-05" db="EMBL/GenBank/DDBJ databases">
        <authorList>
            <consortium name="Lawrence Berkeley National Laboratory"/>
            <person name="Steindorff A."/>
            <person name="Hensen N."/>
            <person name="Bonometti L."/>
            <person name="Westerberg I."/>
            <person name="Brannstrom I.O."/>
            <person name="Guillou S."/>
            <person name="Cros-Aarteil S."/>
            <person name="Calhoun S."/>
            <person name="Haridas S."/>
            <person name="Kuo A."/>
            <person name="Mondo S."/>
            <person name="Pangilinan J."/>
            <person name="Riley R."/>
            <person name="Labutti K."/>
            <person name="Andreopoulos B."/>
            <person name="Lipzen A."/>
            <person name="Chen C."/>
            <person name="Yanf M."/>
            <person name="Daum C."/>
            <person name="Ng V."/>
            <person name="Clum A."/>
            <person name="Ohm R."/>
            <person name="Martin F."/>
            <person name="Silar P."/>
            <person name="Natvig D."/>
            <person name="Lalanne C."/>
            <person name="Gautier V."/>
            <person name="Ament-Velasquez S.L."/>
            <person name="Kruys A."/>
            <person name="Hutchinson M.I."/>
            <person name="Powell A.J."/>
            <person name="Barry K."/>
            <person name="Miller A.N."/>
            <person name="Grigoriev I.V."/>
            <person name="Debuchy R."/>
            <person name="Gladieux P."/>
            <person name="Thoren M.H."/>
            <person name="Johannesson H."/>
        </authorList>
    </citation>
    <scope>NUCLEOTIDE SEQUENCE</scope>
    <source>
        <strain evidence="7">CBS 123565</strain>
    </source>
</reference>
<dbReference type="AlphaFoldDB" id="A0AAN6UEP5"/>
<dbReference type="InterPro" id="IPR036188">
    <property type="entry name" value="FAD/NAD-bd_sf"/>
</dbReference>
<dbReference type="PRINTS" id="PR00420">
    <property type="entry name" value="RNGMNOXGNASE"/>
</dbReference>
<dbReference type="PANTHER" id="PTHR47178:SF1">
    <property type="entry name" value="FAD-BINDING DOMAIN-CONTAINING PROTEIN-RELATED"/>
    <property type="match status" value="1"/>
</dbReference>
<dbReference type="GO" id="GO:0071949">
    <property type="term" value="F:FAD binding"/>
    <property type="evidence" value="ECO:0007669"/>
    <property type="project" value="InterPro"/>
</dbReference>
<comment type="cofactor">
    <cofactor evidence="1">
        <name>FAD</name>
        <dbReference type="ChEBI" id="CHEBI:57692"/>
    </cofactor>
</comment>
<evidence type="ECO:0000313" key="8">
    <source>
        <dbReference type="Proteomes" id="UP001304895"/>
    </source>
</evidence>
<comment type="caution">
    <text evidence="7">The sequence shown here is derived from an EMBL/GenBank/DDBJ whole genome shotgun (WGS) entry which is preliminary data.</text>
</comment>
<dbReference type="Pfam" id="PF13450">
    <property type="entry name" value="NAD_binding_8"/>
    <property type="match status" value="1"/>
</dbReference>
<feature type="domain" description="FAD-binding" evidence="6">
    <location>
        <begin position="316"/>
        <end position="374"/>
    </location>
</feature>
<dbReference type="GO" id="GO:0004497">
    <property type="term" value="F:monooxygenase activity"/>
    <property type="evidence" value="ECO:0007669"/>
    <property type="project" value="UniProtKB-KW"/>
</dbReference>
<dbReference type="Proteomes" id="UP001304895">
    <property type="component" value="Unassembled WGS sequence"/>
</dbReference>
<keyword evidence="3" id="KW-0274">FAD</keyword>
<evidence type="ECO:0000259" key="6">
    <source>
        <dbReference type="Pfam" id="PF01494"/>
    </source>
</evidence>
<accession>A0AAN6UEP5</accession>
<protein>
    <submittedName>
        <fullName evidence="7">FAD/NAD(P)-binding domain-containing protein</fullName>
    </submittedName>
</protein>
<keyword evidence="5" id="KW-0503">Monooxygenase</keyword>
<keyword evidence="8" id="KW-1185">Reference proteome</keyword>
<dbReference type="EMBL" id="MU853423">
    <property type="protein sequence ID" value="KAK4131565.1"/>
    <property type="molecule type" value="Genomic_DNA"/>
</dbReference>
<evidence type="ECO:0000256" key="2">
    <source>
        <dbReference type="ARBA" id="ARBA00022630"/>
    </source>
</evidence>
<organism evidence="7 8">
    <name type="scientific">Trichocladium antarcticum</name>
    <dbReference type="NCBI Taxonomy" id="1450529"/>
    <lineage>
        <taxon>Eukaryota</taxon>
        <taxon>Fungi</taxon>
        <taxon>Dikarya</taxon>
        <taxon>Ascomycota</taxon>
        <taxon>Pezizomycotina</taxon>
        <taxon>Sordariomycetes</taxon>
        <taxon>Sordariomycetidae</taxon>
        <taxon>Sordariales</taxon>
        <taxon>Chaetomiaceae</taxon>
        <taxon>Trichocladium</taxon>
    </lineage>
</organism>
<dbReference type="SUPFAM" id="SSF51905">
    <property type="entry name" value="FAD/NAD(P)-binding domain"/>
    <property type="match status" value="1"/>
</dbReference>
<evidence type="ECO:0000313" key="7">
    <source>
        <dbReference type="EMBL" id="KAK4131565.1"/>
    </source>
</evidence>
<keyword evidence="2" id="KW-0285">Flavoprotein</keyword>
<evidence type="ECO:0000256" key="5">
    <source>
        <dbReference type="ARBA" id="ARBA00023033"/>
    </source>
</evidence>
<dbReference type="PANTHER" id="PTHR47178">
    <property type="entry name" value="MONOOXYGENASE, FAD-BINDING"/>
    <property type="match status" value="1"/>
</dbReference>
<keyword evidence="4" id="KW-0560">Oxidoreductase</keyword>